<keyword evidence="1 4" id="KW-0812">Transmembrane</keyword>
<keyword evidence="3 4" id="KW-0472">Membrane</keyword>
<protein>
    <submittedName>
        <fullName evidence="5">CP family cyanate transporter-like MFS transporter</fullName>
    </submittedName>
</protein>
<evidence type="ECO:0000256" key="1">
    <source>
        <dbReference type="ARBA" id="ARBA00022692"/>
    </source>
</evidence>
<feature type="transmembrane region" description="Helical" evidence="4">
    <location>
        <begin position="252"/>
        <end position="271"/>
    </location>
</feature>
<feature type="transmembrane region" description="Helical" evidence="4">
    <location>
        <begin position="370"/>
        <end position="393"/>
    </location>
</feature>
<feature type="transmembrane region" description="Helical" evidence="4">
    <location>
        <begin position="283"/>
        <end position="302"/>
    </location>
</feature>
<dbReference type="InterPro" id="IPR036259">
    <property type="entry name" value="MFS_trans_sf"/>
</dbReference>
<feature type="transmembrane region" description="Helical" evidence="4">
    <location>
        <begin position="338"/>
        <end position="364"/>
    </location>
</feature>
<organism evidence="5 6">
    <name type="scientific">Paenochrobactrum gallinarii</name>
    <dbReference type="NCBI Taxonomy" id="643673"/>
    <lineage>
        <taxon>Bacteria</taxon>
        <taxon>Pseudomonadati</taxon>
        <taxon>Pseudomonadota</taxon>
        <taxon>Alphaproteobacteria</taxon>
        <taxon>Hyphomicrobiales</taxon>
        <taxon>Brucellaceae</taxon>
        <taxon>Paenochrobactrum</taxon>
    </lineage>
</organism>
<sequence length="405" mass="42511">MLHHQQSVTEVAVKKTARILLGLSLVLIAFNLRPVFSSFSALLPEIVASTGMSTFTAGLLTTLPVLCLGVFAPLAPRFAQQIGVEKTLLLVMFILSIATLMRGVGTLPFLFIGSALAGACIAVGNVLLPGVVKRDFPDRAAIMTGLYTMALCGGAAAAAGVTVPVKNLLNGSWQWALAFWGLPAVLVLLIWLPQSLRKNHHSHGARIKVAGLWRDRLAWQITLMMGFQSALAYTVFGWMAPVLRERGLSGEAAGLLVSVSIVAQVVACLLVPSIAIRCKTQSVLNVSLYFCAVIGFLGLLYAPLAGAWGWAILQGLGQGGLIAAAMIVIVLRSKDALIAAHLSGMAQCVGYTMAALGPLLMGMIHSFTGSFIWGGALLVTLGIVGSIAGWGAGRPVLVNAYAKTN</sequence>
<feature type="transmembrane region" description="Helical" evidence="4">
    <location>
        <begin position="140"/>
        <end position="161"/>
    </location>
</feature>
<feature type="transmembrane region" description="Helical" evidence="4">
    <location>
        <begin position="110"/>
        <end position="128"/>
    </location>
</feature>
<dbReference type="EMBL" id="JACIIU010000002">
    <property type="protein sequence ID" value="MBB6260348.1"/>
    <property type="molecule type" value="Genomic_DNA"/>
</dbReference>
<feature type="transmembrane region" description="Helical" evidence="4">
    <location>
        <begin position="87"/>
        <end position="104"/>
    </location>
</feature>
<name>A0A841M2G5_9HYPH</name>
<dbReference type="Pfam" id="PF07690">
    <property type="entry name" value="MFS_1"/>
    <property type="match status" value="1"/>
</dbReference>
<dbReference type="AlphaFoldDB" id="A0A841M2G5"/>
<keyword evidence="6" id="KW-1185">Reference proteome</keyword>
<dbReference type="PANTHER" id="PTHR23523">
    <property type="match status" value="1"/>
</dbReference>
<dbReference type="RefSeq" id="WP_184220470.1">
    <property type="nucleotide sequence ID" value="NZ_JACIIU010000002.1"/>
</dbReference>
<dbReference type="InterPro" id="IPR052524">
    <property type="entry name" value="MFS_Cyanate_Porter"/>
</dbReference>
<comment type="caution">
    <text evidence="5">The sequence shown here is derived from an EMBL/GenBank/DDBJ whole genome shotgun (WGS) entry which is preliminary data.</text>
</comment>
<feature type="transmembrane region" description="Helical" evidence="4">
    <location>
        <begin position="20"/>
        <end position="43"/>
    </location>
</feature>
<dbReference type="GO" id="GO:0022857">
    <property type="term" value="F:transmembrane transporter activity"/>
    <property type="evidence" value="ECO:0007669"/>
    <property type="project" value="InterPro"/>
</dbReference>
<dbReference type="InterPro" id="IPR011701">
    <property type="entry name" value="MFS"/>
</dbReference>
<accession>A0A841M2G5</accession>
<feature type="transmembrane region" description="Helical" evidence="4">
    <location>
        <begin position="308"/>
        <end position="331"/>
    </location>
</feature>
<dbReference type="SUPFAM" id="SSF103473">
    <property type="entry name" value="MFS general substrate transporter"/>
    <property type="match status" value="1"/>
</dbReference>
<proteinExistence type="predicted"/>
<evidence type="ECO:0000313" key="5">
    <source>
        <dbReference type="EMBL" id="MBB6260348.1"/>
    </source>
</evidence>
<evidence type="ECO:0000256" key="4">
    <source>
        <dbReference type="SAM" id="Phobius"/>
    </source>
</evidence>
<dbReference type="Gene3D" id="1.20.1250.20">
    <property type="entry name" value="MFS general substrate transporter like domains"/>
    <property type="match status" value="2"/>
</dbReference>
<keyword evidence="2 4" id="KW-1133">Transmembrane helix</keyword>
<evidence type="ECO:0000256" key="3">
    <source>
        <dbReference type="ARBA" id="ARBA00023136"/>
    </source>
</evidence>
<dbReference type="PANTHER" id="PTHR23523:SF2">
    <property type="entry name" value="2-NITROIMIDAZOLE TRANSPORTER"/>
    <property type="match status" value="1"/>
</dbReference>
<evidence type="ECO:0000256" key="2">
    <source>
        <dbReference type="ARBA" id="ARBA00022989"/>
    </source>
</evidence>
<dbReference type="Proteomes" id="UP000555393">
    <property type="component" value="Unassembled WGS sequence"/>
</dbReference>
<feature type="transmembrane region" description="Helical" evidence="4">
    <location>
        <begin position="217"/>
        <end position="240"/>
    </location>
</feature>
<reference evidence="5 6" key="1">
    <citation type="submission" date="2020-08" db="EMBL/GenBank/DDBJ databases">
        <title>Genomic Encyclopedia of Type Strains, Phase IV (KMG-IV): sequencing the most valuable type-strain genomes for metagenomic binning, comparative biology and taxonomic classification.</title>
        <authorList>
            <person name="Goeker M."/>
        </authorList>
    </citation>
    <scope>NUCLEOTIDE SEQUENCE [LARGE SCALE GENOMIC DNA]</scope>
    <source>
        <strain evidence="5 6">DSM 22336</strain>
    </source>
</reference>
<feature type="transmembrane region" description="Helical" evidence="4">
    <location>
        <begin position="55"/>
        <end position="75"/>
    </location>
</feature>
<feature type="transmembrane region" description="Helical" evidence="4">
    <location>
        <begin position="173"/>
        <end position="196"/>
    </location>
</feature>
<evidence type="ECO:0000313" key="6">
    <source>
        <dbReference type="Proteomes" id="UP000555393"/>
    </source>
</evidence>
<gene>
    <name evidence="5" type="ORF">FHS77_000872</name>
</gene>
<dbReference type="CDD" id="cd17339">
    <property type="entry name" value="MFS_NIMT_CynX_like"/>
    <property type="match status" value="1"/>
</dbReference>